<keyword evidence="4" id="KW-1185">Reference proteome</keyword>
<reference evidence="3" key="1">
    <citation type="submission" date="2020-09" db="EMBL/GenBank/DDBJ databases">
        <authorList>
            <person name="Kikuchi T."/>
        </authorList>
    </citation>
    <scope>NUCLEOTIDE SEQUENCE</scope>
    <source>
        <strain evidence="3">SH1</strain>
    </source>
</reference>
<dbReference type="OrthoDB" id="5818696at2759"/>
<keyword evidence="2" id="KW-0732">Signal</keyword>
<evidence type="ECO:0000256" key="1">
    <source>
        <dbReference type="SAM" id="MobiDB-lite"/>
    </source>
</evidence>
<gene>
    <name evidence="3" type="ORF">BOKJ2_LOCUS10369</name>
</gene>
<evidence type="ECO:0008006" key="5">
    <source>
        <dbReference type="Google" id="ProtNLM"/>
    </source>
</evidence>
<dbReference type="Proteomes" id="UP000614601">
    <property type="component" value="Unassembled WGS sequence"/>
</dbReference>
<dbReference type="EMBL" id="CAJFDH010000005">
    <property type="protein sequence ID" value="CAD5223599.1"/>
    <property type="molecule type" value="Genomic_DNA"/>
</dbReference>
<feature type="signal peptide" evidence="2">
    <location>
        <begin position="1"/>
        <end position="16"/>
    </location>
</feature>
<organism evidence="3 4">
    <name type="scientific">Bursaphelenchus okinawaensis</name>
    <dbReference type="NCBI Taxonomy" id="465554"/>
    <lineage>
        <taxon>Eukaryota</taxon>
        <taxon>Metazoa</taxon>
        <taxon>Ecdysozoa</taxon>
        <taxon>Nematoda</taxon>
        <taxon>Chromadorea</taxon>
        <taxon>Rhabditida</taxon>
        <taxon>Tylenchina</taxon>
        <taxon>Tylenchomorpha</taxon>
        <taxon>Aphelenchoidea</taxon>
        <taxon>Aphelenchoididae</taxon>
        <taxon>Bursaphelenchus</taxon>
    </lineage>
</organism>
<dbReference type="AlphaFoldDB" id="A0A811L7G9"/>
<feature type="compositionally biased region" description="Basic and acidic residues" evidence="1">
    <location>
        <begin position="141"/>
        <end position="150"/>
    </location>
</feature>
<evidence type="ECO:0000313" key="4">
    <source>
        <dbReference type="Proteomes" id="UP000614601"/>
    </source>
</evidence>
<feature type="region of interest" description="Disordered" evidence="1">
    <location>
        <begin position="114"/>
        <end position="170"/>
    </location>
</feature>
<feature type="chain" id="PRO_5036221234" description="BZIP domain-containing protein" evidence="2">
    <location>
        <begin position="17"/>
        <end position="273"/>
    </location>
</feature>
<evidence type="ECO:0000256" key="2">
    <source>
        <dbReference type="SAM" id="SignalP"/>
    </source>
</evidence>
<proteinExistence type="predicted"/>
<sequence length="273" mass="31298">MFRLLLLTLLALESNALPVIFKYHSDKTDYEVAGHSKDSSDKVLFVAGFNKPLKRPMSIHGDAVAYNVDEKDLPNFIPADPNQITTTPMPINVHSYYREVVTRSTRGHDYLVKSSEVSEDQNSNDVSKRYPLTEKVSTGQKMEELDEKRMASKVGKSTGSSMEGKKSTEDLMENKKSTGFSMEESKSTEKLVEECYGNVRLLHRRTVRKMNKKRRKLAQAIRKLNKLQRSFCLKKRLHEDSGKCSTWRTEKMALYVKLMQLTHCIRPTAQPVF</sequence>
<protein>
    <recommendedName>
        <fullName evidence="5">BZIP domain-containing protein</fullName>
    </recommendedName>
</protein>
<name>A0A811L7G9_9BILA</name>
<evidence type="ECO:0000313" key="3">
    <source>
        <dbReference type="EMBL" id="CAD5223599.1"/>
    </source>
</evidence>
<accession>A0A811L7G9</accession>
<comment type="caution">
    <text evidence="3">The sequence shown here is derived from an EMBL/GenBank/DDBJ whole genome shotgun (WGS) entry which is preliminary data.</text>
</comment>
<dbReference type="Proteomes" id="UP000783686">
    <property type="component" value="Unassembled WGS sequence"/>
</dbReference>
<dbReference type="EMBL" id="CAJFCW020000005">
    <property type="protein sequence ID" value="CAG9118287.1"/>
    <property type="molecule type" value="Genomic_DNA"/>
</dbReference>